<keyword evidence="2" id="KW-1185">Reference proteome</keyword>
<evidence type="ECO:0000313" key="1">
    <source>
        <dbReference type="EMBL" id="KAK0164702.1"/>
    </source>
</evidence>
<organism evidence="1 2">
    <name type="scientific">Microctonus aethiopoides</name>
    <dbReference type="NCBI Taxonomy" id="144406"/>
    <lineage>
        <taxon>Eukaryota</taxon>
        <taxon>Metazoa</taxon>
        <taxon>Ecdysozoa</taxon>
        <taxon>Arthropoda</taxon>
        <taxon>Hexapoda</taxon>
        <taxon>Insecta</taxon>
        <taxon>Pterygota</taxon>
        <taxon>Neoptera</taxon>
        <taxon>Endopterygota</taxon>
        <taxon>Hymenoptera</taxon>
        <taxon>Apocrita</taxon>
        <taxon>Ichneumonoidea</taxon>
        <taxon>Braconidae</taxon>
        <taxon>Euphorinae</taxon>
        <taxon>Microctonus</taxon>
    </lineage>
</organism>
<dbReference type="Proteomes" id="UP001168990">
    <property type="component" value="Unassembled WGS sequence"/>
</dbReference>
<reference evidence="1" key="2">
    <citation type="submission" date="2023-03" db="EMBL/GenBank/DDBJ databases">
        <authorList>
            <person name="Inwood S.N."/>
            <person name="Skelly J.G."/>
            <person name="Guhlin J."/>
            <person name="Harrop T.W.R."/>
            <person name="Goldson S.G."/>
            <person name="Dearden P.K."/>
        </authorList>
    </citation>
    <scope>NUCLEOTIDE SEQUENCE</scope>
    <source>
        <strain evidence="1">Irish</strain>
        <tissue evidence="1">Whole body</tissue>
    </source>
</reference>
<name>A0AA39F849_9HYME</name>
<dbReference type="AlphaFoldDB" id="A0AA39F849"/>
<sequence>MSYNTSMLVPCSEFFLGPSLSQVCPGSQFFIFMTLLDTFVRAKSEISQLCERVQPIDPADYYYDFIIIGAMYAVLNHDDSDGTRHRYVDLYSIQTYSPTSSFEPLHPRGTS</sequence>
<reference evidence="1" key="1">
    <citation type="journal article" date="2023" name="bioRxiv">
        <title>Scaffold-level genome assemblies of two parasitoid biocontrol wasps reveal the parthenogenesis mechanism and an associated novel virus.</title>
        <authorList>
            <person name="Inwood S."/>
            <person name="Skelly J."/>
            <person name="Guhlin J."/>
            <person name="Harrop T."/>
            <person name="Goldson S."/>
            <person name="Dearden P."/>
        </authorList>
    </citation>
    <scope>NUCLEOTIDE SEQUENCE</scope>
    <source>
        <strain evidence="1">Irish</strain>
        <tissue evidence="1">Whole body</tissue>
    </source>
</reference>
<comment type="caution">
    <text evidence="1">The sequence shown here is derived from an EMBL/GenBank/DDBJ whole genome shotgun (WGS) entry which is preliminary data.</text>
</comment>
<gene>
    <name evidence="1" type="ORF">PV328_003293</name>
</gene>
<proteinExistence type="predicted"/>
<evidence type="ECO:0000313" key="2">
    <source>
        <dbReference type="Proteomes" id="UP001168990"/>
    </source>
</evidence>
<dbReference type="EMBL" id="JAQQBS010001422">
    <property type="protein sequence ID" value="KAK0164702.1"/>
    <property type="molecule type" value="Genomic_DNA"/>
</dbReference>
<accession>A0AA39F849</accession>
<protein>
    <submittedName>
        <fullName evidence="1">Uncharacterized protein</fullName>
    </submittedName>
</protein>